<accession>A0AAD3Y5T9</accession>
<dbReference type="EMBL" id="BSYO01000038">
    <property type="protein sequence ID" value="GMH30672.1"/>
    <property type="molecule type" value="Genomic_DNA"/>
</dbReference>
<sequence>MERRGESREEERESGFGHAEDVEPSGVVILGGGQEEVVEPAVVRWLRRTRGREEKGNVGSIWKREDSLEREMEEEEETVDSRGTVWAGRRGGSALRWKESAAAMAELTVEMR</sequence>
<evidence type="ECO:0000313" key="2">
    <source>
        <dbReference type="EMBL" id="GMH30672.1"/>
    </source>
</evidence>
<keyword evidence="3" id="KW-1185">Reference proteome</keyword>
<feature type="compositionally biased region" description="Basic and acidic residues" evidence="1">
    <location>
        <begin position="1"/>
        <end position="21"/>
    </location>
</feature>
<comment type="caution">
    <text evidence="2">The sequence shown here is derived from an EMBL/GenBank/DDBJ whole genome shotgun (WGS) entry which is preliminary data.</text>
</comment>
<protein>
    <submittedName>
        <fullName evidence="2">Uncharacterized protein</fullName>
    </submittedName>
</protein>
<proteinExistence type="predicted"/>
<gene>
    <name evidence="2" type="ORF">Nepgr_032515</name>
</gene>
<feature type="region of interest" description="Disordered" evidence="1">
    <location>
        <begin position="1"/>
        <end position="33"/>
    </location>
</feature>
<reference evidence="2" key="1">
    <citation type="submission" date="2023-05" db="EMBL/GenBank/DDBJ databases">
        <title>Nepenthes gracilis genome sequencing.</title>
        <authorList>
            <person name="Fukushima K."/>
        </authorList>
    </citation>
    <scope>NUCLEOTIDE SEQUENCE</scope>
    <source>
        <strain evidence="2">SING2019-196</strain>
    </source>
</reference>
<evidence type="ECO:0000313" key="3">
    <source>
        <dbReference type="Proteomes" id="UP001279734"/>
    </source>
</evidence>
<dbReference type="Proteomes" id="UP001279734">
    <property type="component" value="Unassembled WGS sequence"/>
</dbReference>
<name>A0AAD3Y5T9_NEPGR</name>
<organism evidence="2 3">
    <name type="scientific">Nepenthes gracilis</name>
    <name type="common">Slender pitcher plant</name>
    <dbReference type="NCBI Taxonomy" id="150966"/>
    <lineage>
        <taxon>Eukaryota</taxon>
        <taxon>Viridiplantae</taxon>
        <taxon>Streptophyta</taxon>
        <taxon>Embryophyta</taxon>
        <taxon>Tracheophyta</taxon>
        <taxon>Spermatophyta</taxon>
        <taxon>Magnoliopsida</taxon>
        <taxon>eudicotyledons</taxon>
        <taxon>Gunneridae</taxon>
        <taxon>Pentapetalae</taxon>
        <taxon>Caryophyllales</taxon>
        <taxon>Nepenthaceae</taxon>
        <taxon>Nepenthes</taxon>
    </lineage>
</organism>
<evidence type="ECO:0000256" key="1">
    <source>
        <dbReference type="SAM" id="MobiDB-lite"/>
    </source>
</evidence>
<dbReference type="AlphaFoldDB" id="A0AAD3Y5T9"/>